<dbReference type="Proteomes" id="UP000317366">
    <property type="component" value="Unassembled WGS sequence"/>
</dbReference>
<feature type="repeat" description="TPR" evidence="1">
    <location>
        <begin position="91"/>
        <end position="124"/>
    </location>
</feature>
<dbReference type="Gene3D" id="1.25.40.10">
    <property type="entry name" value="Tetratricopeptide repeat domain"/>
    <property type="match status" value="1"/>
</dbReference>
<gene>
    <name evidence="3" type="ORF">E6K77_01655</name>
</gene>
<feature type="region of interest" description="Disordered" evidence="2">
    <location>
        <begin position="137"/>
        <end position="223"/>
    </location>
</feature>
<proteinExistence type="predicted"/>
<reference evidence="3 4" key="1">
    <citation type="journal article" date="2019" name="Nat. Microbiol.">
        <title>Mediterranean grassland soil C-N compound turnover is dependent on rainfall and depth, and is mediated by genomically divergent microorganisms.</title>
        <authorList>
            <person name="Diamond S."/>
            <person name="Andeer P.F."/>
            <person name="Li Z."/>
            <person name="Crits-Christoph A."/>
            <person name="Burstein D."/>
            <person name="Anantharaman K."/>
            <person name="Lane K.R."/>
            <person name="Thomas B.C."/>
            <person name="Pan C."/>
            <person name="Northen T.R."/>
            <person name="Banfield J.F."/>
        </authorList>
    </citation>
    <scope>NUCLEOTIDE SEQUENCE [LARGE SCALE GENOMIC DNA]</scope>
    <source>
        <strain evidence="3">WS_7</strain>
    </source>
</reference>
<feature type="compositionally biased region" description="Basic and acidic residues" evidence="2">
    <location>
        <begin position="211"/>
        <end position="223"/>
    </location>
</feature>
<evidence type="ECO:0000256" key="2">
    <source>
        <dbReference type="SAM" id="MobiDB-lite"/>
    </source>
</evidence>
<dbReference type="AlphaFoldDB" id="A0A538TRC2"/>
<accession>A0A538TRC2</accession>
<evidence type="ECO:0000313" key="4">
    <source>
        <dbReference type="Proteomes" id="UP000317366"/>
    </source>
</evidence>
<dbReference type="SUPFAM" id="SSF48452">
    <property type="entry name" value="TPR-like"/>
    <property type="match status" value="1"/>
</dbReference>
<protein>
    <submittedName>
        <fullName evidence="3">Uncharacterized protein</fullName>
    </submittedName>
</protein>
<comment type="caution">
    <text evidence="3">The sequence shown here is derived from an EMBL/GenBank/DDBJ whole genome shotgun (WGS) entry which is preliminary data.</text>
</comment>
<name>A0A538TRC2_UNCEI</name>
<dbReference type="Pfam" id="PF14559">
    <property type="entry name" value="TPR_19"/>
    <property type="match status" value="1"/>
</dbReference>
<sequence>MTRGLALLLLGFTALGAIYEWGGPARSGVRALKSHRYDEALTALRAARSEMPHSAVIPYDEALAHLGKGEPDSAQAHFQEAMTLRGDAARAASAYNLGNQSMRARKFADAARLYRDALRVAPRDLDAKRNLEEAIRMMRQSPRRSPREPQVGAGPPAPGGQDKQLPLPSGGGQGETRQPPRGSSGEFTRQEAEQWLQALESERRARKHEGKGRPEEETGHRDW</sequence>
<evidence type="ECO:0000256" key="1">
    <source>
        <dbReference type="PROSITE-ProRule" id="PRU00339"/>
    </source>
</evidence>
<dbReference type="InterPro" id="IPR011990">
    <property type="entry name" value="TPR-like_helical_dom_sf"/>
</dbReference>
<dbReference type="PROSITE" id="PS50005">
    <property type="entry name" value="TPR"/>
    <property type="match status" value="1"/>
</dbReference>
<organism evidence="3 4">
    <name type="scientific">Eiseniibacteriota bacterium</name>
    <dbReference type="NCBI Taxonomy" id="2212470"/>
    <lineage>
        <taxon>Bacteria</taxon>
        <taxon>Candidatus Eiseniibacteriota</taxon>
    </lineage>
</organism>
<dbReference type="InterPro" id="IPR019734">
    <property type="entry name" value="TPR_rpt"/>
</dbReference>
<evidence type="ECO:0000313" key="3">
    <source>
        <dbReference type="EMBL" id="TMQ66164.1"/>
    </source>
</evidence>
<dbReference type="SMART" id="SM00028">
    <property type="entry name" value="TPR"/>
    <property type="match status" value="2"/>
</dbReference>
<dbReference type="EMBL" id="VBOX01000011">
    <property type="protein sequence ID" value="TMQ66164.1"/>
    <property type="molecule type" value="Genomic_DNA"/>
</dbReference>
<keyword evidence="1" id="KW-0802">TPR repeat</keyword>